<dbReference type="GO" id="GO:0003700">
    <property type="term" value="F:DNA-binding transcription factor activity"/>
    <property type="evidence" value="ECO:0007669"/>
    <property type="project" value="InterPro"/>
</dbReference>
<dbReference type="SMART" id="SM00418">
    <property type="entry name" value="HTH_ARSR"/>
    <property type="match status" value="1"/>
</dbReference>
<keyword evidence="3" id="KW-0804">Transcription</keyword>
<dbReference type="PANTHER" id="PTHR33154:SF33">
    <property type="entry name" value="TRANSCRIPTIONAL REPRESSOR SDPR"/>
    <property type="match status" value="1"/>
</dbReference>
<keyword evidence="2" id="KW-0238">DNA-binding</keyword>
<dbReference type="InterPro" id="IPR051081">
    <property type="entry name" value="HTH_MetalResp_TranReg"/>
</dbReference>
<evidence type="ECO:0000256" key="4">
    <source>
        <dbReference type="SAM" id="MobiDB-lite"/>
    </source>
</evidence>
<dbReference type="PANTHER" id="PTHR33154">
    <property type="entry name" value="TRANSCRIPTIONAL REGULATOR, ARSR FAMILY"/>
    <property type="match status" value="1"/>
</dbReference>
<accession>A0A2H4U881</accession>
<dbReference type="InterPro" id="IPR011991">
    <property type="entry name" value="ArsR-like_HTH"/>
</dbReference>
<keyword evidence="1" id="KW-0805">Transcription regulation</keyword>
<feature type="domain" description="HTH arsR-type" evidence="5">
    <location>
        <begin position="44"/>
        <end position="126"/>
    </location>
</feature>
<evidence type="ECO:0000256" key="1">
    <source>
        <dbReference type="ARBA" id="ARBA00023015"/>
    </source>
</evidence>
<dbReference type="GO" id="GO:0003677">
    <property type="term" value="F:DNA binding"/>
    <property type="evidence" value="ECO:0007669"/>
    <property type="project" value="UniProtKB-KW"/>
</dbReference>
<dbReference type="Proteomes" id="UP000232133">
    <property type="component" value="Chromosome"/>
</dbReference>
<dbReference type="SUPFAM" id="SSF46785">
    <property type="entry name" value="Winged helix' DNA-binding domain"/>
    <property type="match status" value="1"/>
</dbReference>
<feature type="compositionally biased region" description="Basic and acidic residues" evidence="4">
    <location>
        <begin position="1"/>
        <end position="15"/>
    </location>
</feature>
<dbReference type="Pfam" id="PF01022">
    <property type="entry name" value="HTH_5"/>
    <property type="match status" value="1"/>
</dbReference>
<evidence type="ECO:0000313" key="6">
    <source>
        <dbReference type="EMBL" id="ATZ60308.1"/>
    </source>
</evidence>
<evidence type="ECO:0000259" key="5">
    <source>
        <dbReference type="SMART" id="SM00418"/>
    </source>
</evidence>
<evidence type="ECO:0000313" key="7">
    <source>
        <dbReference type="Proteomes" id="UP000232133"/>
    </source>
</evidence>
<proteinExistence type="predicted"/>
<gene>
    <name evidence="6" type="ORF">BK798_07690</name>
</gene>
<dbReference type="CDD" id="cd00090">
    <property type="entry name" value="HTH_ARSR"/>
    <property type="match status" value="1"/>
</dbReference>
<dbReference type="InterPro" id="IPR036388">
    <property type="entry name" value="WH-like_DNA-bd_sf"/>
</dbReference>
<dbReference type="EMBL" id="CP017803">
    <property type="protein sequence ID" value="ATZ60308.1"/>
    <property type="molecule type" value="Genomic_DNA"/>
</dbReference>
<dbReference type="Gene3D" id="1.10.10.10">
    <property type="entry name" value="Winged helix-like DNA-binding domain superfamily/Winged helix DNA-binding domain"/>
    <property type="match status" value="1"/>
</dbReference>
<organism evidence="6 7">
    <name type="scientific">Methanobrevibacter smithii</name>
    <dbReference type="NCBI Taxonomy" id="2173"/>
    <lineage>
        <taxon>Archaea</taxon>
        <taxon>Methanobacteriati</taxon>
        <taxon>Methanobacteriota</taxon>
        <taxon>Methanomada group</taxon>
        <taxon>Methanobacteria</taxon>
        <taxon>Methanobacteriales</taxon>
        <taxon>Methanobacteriaceae</taxon>
        <taxon>Methanobrevibacter</taxon>
    </lineage>
</organism>
<dbReference type="RefSeq" id="WP_100815724.1">
    <property type="nucleotide sequence ID" value="NZ_CP017803.1"/>
</dbReference>
<sequence length="194" mass="22761">MKDTNKFEKNKDKSKNVNPHSNTVSIIEINGNYEDSDYEIDKEDILDVMGCKTRRDIINLLREEPMFVSEISNELNIGQKAIIEHLRAMENIGILSSSYKKILRGRPRKYYDLDHEVNIHITINKNTFNVNFNEDMLNTPQLPSGDEWSKLLDIEKRIDNGQTEAISELMNQIRLYENLKNRAEYILERTLKNK</sequence>
<name>A0A2H4U881_METSM</name>
<evidence type="ECO:0000256" key="2">
    <source>
        <dbReference type="ARBA" id="ARBA00023125"/>
    </source>
</evidence>
<dbReference type="InterPro" id="IPR001845">
    <property type="entry name" value="HTH_ArsR_DNA-bd_dom"/>
</dbReference>
<protein>
    <submittedName>
        <fullName evidence="6">Transcriptional regulator</fullName>
    </submittedName>
</protein>
<feature type="region of interest" description="Disordered" evidence="4">
    <location>
        <begin position="1"/>
        <end position="20"/>
    </location>
</feature>
<evidence type="ECO:0000256" key="3">
    <source>
        <dbReference type="ARBA" id="ARBA00023163"/>
    </source>
</evidence>
<reference evidence="6 7" key="1">
    <citation type="submission" date="2016-10" db="EMBL/GenBank/DDBJ databases">
        <authorList>
            <person name="Varghese N."/>
        </authorList>
    </citation>
    <scope>NUCLEOTIDE SEQUENCE [LARGE SCALE GENOMIC DNA]</scope>
    <source>
        <strain evidence="6 7">KB11</strain>
    </source>
</reference>
<dbReference type="GeneID" id="35119251"/>
<dbReference type="InterPro" id="IPR036390">
    <property type="entry name" value="WH_DNA-bd_sf"/>
</dbReference>
<dbReference type="AlphaFoldDB" id="A0A2H4U881"/>